<dbReference type="EMBL" id="UINC01066133">
    <property type="protein sequence ID" value="SVB96512.1"/>
    <property type="molecule type" value="Genomic_DNA"/>
</dbReference>
<organism evidence="1">
    <name type="scientific">marine metagenome</name>
    <dbReference type="NCBI Taxonomy" id="408172"/>
    <lineage>
        <taxon>unclassified sequences</taxon>
        <taxon>metagenomes</taxon>
        <taxon>ecological metagenomes</taxon>
    </lineage>
</organism>
<feature type="non-terminal residue" evidence="1">
    <location>
        <position position="33"/>
    </location>
</feature>
<dbReference type="AlphaFoldDB" id="A0A382IB82"/>
<feature type="non-terminal residue" evidence="1">
    <location>
        <position position="1"/>
    </location>
</feature>
<sequence>SLFRWANEERPVYRGTERVTSVHPFNDKWGVLL</sequence>
<name>A0A382IB82_9ZZZZ</name>
<accession>A0A382IB82</accession>
<protein>
    <submittedName>
        <fullName evidence="1">Uncharacterized protein</fullName>
    </submittedName>
</protein>
<evidence type="ECO:0000313" key="1">
    <source>
        <dbReference type="EMBL" id="SVB96512.1"/>
    </source>
</evidence>
<proteinExistence type="predicted"/>
<gene>
    <name evidence="1" type="ORF">METZ01_LOCUS249366</name>
</gene>
<reference evidence="1" key="1">
    <citation type="submission" date="2018-05" db="EMBL/GenBank/DDBJ databases">
        <authorList>
            <person name="Lanie J.A."/>
            <person name="Ng W.-L."/>
            <person name="Kazmierczak K.M."/>
            <person name="Andrzejewski T.M."/>
            <person name="Davidsen T.M."/>
            <person name="Wayne K.J."/>
            <person name="Tettelin H."/>
            <person name="Glass J.I."/>
            <person name="Rusch D."/>
            <person name="Podicherti R."/>
            <person name="Tsui H.-C.T."/>
            <person name="Winkler M.E."/>
        </authorList>
    </citation>
    <scope>NUCLEOTIDE SEQUENCE</scope>
</reference>